<keyword evidence="2" id="KW-1185">Reference proteome</keyword>
<dbReference type="EMBL" id="JBGNUJ010000003">
    <property type="protein sequence ID" value="KAL3961753.1"/>
    <property type="molecule type" value="Genomic_DNA"/>
</dbReference>
<reference evidence="1" key="1">
    <citation type="submission" date="2024-12" db="EMBL/GenBank/DDBJ databases">
        <title>Comparative genomics and development of molecular markers within Purpureocillium lilacinum and among Purpureocillium species.</title>
        <authorList>
            <person name="Yeh Z.-Y."/>
            <person name="Ni N.-T."/>
            <person name="Lo P.-H."/>
            <person name="Mushyakhwo K."/>
            <person name="Lin C.-F."/>
            <person name="Nai Y.-S."/>
        </authorList>
    </citation>
    <scope>NUCLEOTIDE SEQUENCE</scope>
    <source>
        <strain evidence="1">NCHU-NPUST-175</strain>
    </source>
</reference>
<evidence type="ECO:0000313" key="1">
    <source>
        <dbReference type="EMBL" id="KAL3961753.1"/>
    </source>
</evidence>
<evidence type="ECO:0000313" key="2">
    <source>
        <dbReference type="Proteomes" id="UP001638806"/>
    </source>
</evidence>
<accession>A0ACC4E0E2</accession>
<proteinExistence type="predicted"/>
<comment type="caution">
    <text evidence="1">The sequence shown here is derived from an EMBL/GenBank/DDBJ whole genome shotgun (WGS) entry which is preliminary data.</text>
</comment>
<dbReference type="Proteomes" id="UP001638806">
    <property type="component" value="Unassembled WGS sequence"/>
</dbReference>
<gene>
    <name evidence="1" type="ORF">ACCO45_003276</name>
</gene>
<protein>
    <submittedName>
        <fullName evidence="1">Uncharacterized protein</fullName>
    </submittedName>
</protein>
<sequence>MDAAPFEEGGHHGASFAFHLQLAKMPGSHTRGHSPSASAYLSPSSRATRLSIIPPAGKTKSIKQTGRHGPGTATSRPPRTPGRAPARRALTQVDITCNPIGTPNNALPLPLPLPRSPVAARLPLTRQPAAGSGHLLLCVQEDIDFSVDSCPRSQGCAAALGGPWSQFMIVCPATADADTADRLAAACSPPVAADAAAVAPCLRLQSAQRAEAEVGNFSPALATPAGSKQSPSKKPEASRGAPIPSSAPLLTRGKELLHRAAPCRFWKAAAMPFQFIDFTAPCWSASRARS</sequence>
<organism evidence="1 2">
    <name type="scientific">Purpureocillium lilacinum</name>
    <name type="common">Paecilomyces lilacinus</name>
    <dbReference type="NCBI Taxonomy" id="33203"/>
    <lineage>
        <taxon>Eukaryota</taxon>
        <taxon>Fungi</taxon>
        <taxon>Dikarya</taxon>
        <taxon>Ascomycota</taxon>
        <taxon>Pezizomycotina</taxon>
        <taxon>Sordariomycetes</taxon>
        <taxon>Hypocreomycetidae</taxon>
        <taxon>Hypocreales</taxon>
        <taxon>Ophiocordycipitaceae</taxon>
        <taxon>Purpureocillium</taxon>
    </lineage>
</organism>
<name>A0ACC4E0E2_PURLI</name>